<dbReference type="EMBL" id="LZYO01000542">
    <property type="protein sequence ID" value="ODH13224.1"/>
    <property type="molecule type" value="Genomic_DNA"/>
</dbReference>
<dbReference type="VEuPathDB" id="FungiDB:PABG_00519"/>
<accession>A0A1D2J4H9</accession>
<name>A0A1D2J4H9_PARBR</name>
<comment type="caution">
    <text evidence="1">The sequence shown here is derived from an EMBL/GenBank/DDBJ whole genome shotgun (WGS) entry which is preliminary data.</text>
</comment>
<reference evidence="1 2" key="1">
    <citation type="submission" date="2016-06" db="EMBL/GenBank/DDBJ databases">
        <authorList>
            <person name="Kjaerup R.B."/>
            <person name="Dalgaard T.S."/>
            <person name="Juul-Madsen H.R."/>
        </authorList>
    </citation>
    <scope>NUCLEOTIDE SEQUENCE [LARGE SCALE GENOMIC DNA]</scope>
    <source>
        <strain evidence="1 2">Pb300</strain>
    </source>
</reference>
<dbReference type="VEuPathDB" id="FungiDB:PADG_02935"/>
<organism evidence="1 2">
    <name type="scientific">Paracoccidioides brasiliensis</name>
    <dbReference type="NCBI Taxonomy" id="121759"/>
    <lineage>
        <taxon>Eukaryota</taxon>
        <taxon>Fungi</taxon>
        <taxon>Dikarya</taxon>
        <taxon>Ascomycota</taxon>
        <taxon>Pezizomycotina</taxon>
        <taxon>Eurotiomycetes</taxon>
        <taxon>Eurotiomycetidae</taxon>
        <taxon>Onygenales</taxon>
        <taxon>Ajellomycetaceae</taxon>
        <taxon>Paracoccidioides</taxon>
    </lineage>
</organism>
<dbReference type="InterPro" id="IPR046670">
    <property type="entry name" value="DUF6540"/>
</dbReference>
<evidence type="ECO:0000313" key="1">
    <source>
        <dbReference type="EMBL" id="ODH13224.1"/>
    </source>
</evidence>
<protein>
    <submittedName>
        <fullName evidence="1">Uncharacterized protein</fullName>
    </submittedName>
</protein>
<sequence length="144" mass="16345">MGVKVWILVYAGDPVDLCKYRHASLFIRFGDELPDCGTLFHITGAQRSFQFEEQPGYNPLKSSKLRNMVEVGDISAQVSNVRFILATTGVRNGIEDADWNCQNWVGDALQKLQMRNDGDQRKDMFSCCLLKVHDMLHIGVISHR</sequence>
<dbReference type="Proteomes" id="UP000242814">
    <property type="component" value="Unassembled WGS sequence"/>
</dbReference>
<dbReference type="Pfam" id="PF20174">
    <property type="entry name" value="DUF6540"/>
    <property type="match status" value="1"/>
</dbReference>
<dbReference type="AlphaFoldDB" id="A0A1D2J4H9"/>
<gene>
    <name evidence="1" type="ORF">ACO22_07474</name>
</gene>
<evidence type="ECO:0000313" key="2">
    <source>
        <dbReference type="Proteomes" id="UP000242814"/>
    </source>
</evidence>
<proteinExistence type="predicted"/>